<dbReference type="InterPro" id="IPR006478">
    <property type="entry name" value="Formate_DH_asu"/>
</dbReference>
<keyword evidence="7" id="KW-0560">Oxidoreductase</keyword>
<dbReference type="GO" id="GO:1990204">
    <property type="term" value="C:oxidoreductase complex"/>
    <property type="evidence" value="ECO:0007669"/>
    <property type="project" value="UniProtKB-ARBA"/>
</dbReference>
<accession>A0A848FZY4</accession>
<dbReference type="Gene3D" id="3.40.50.740">
    <property type="match status" value="1"/>
</dbReference>
<comment type="caution">
    <text evidence="14">The sequence shown here is derived from an EMBL/GenBank/DDBJ whole genome shotgun (WGS) entry which is preliminary data.</text>
</comment>
<dbReference type="PROSITE" id="PS51669">
    <property type="entry name" value="4FE4S_MOW_BIS_MGD"/>
    <property type="match status" value="1"/>
</dbReference>
<evidence type="ECO:0000313" key="14">
    <source>
        <dbReference type="EMBL" id="NML24406.1"/>
    </source>
</evidence>
<dbReference type="SUPFAM" id="SSF54292">
    <property type="entry name" value="2Fe-2S ferredoxin-like"/>
    <property type="match status" value="1"/>
</dbReference>
<evidence type="ECO:0000259" key="10">
    <source>
        <dbReference type="PROSITE" id="PS51085"/>
    </source>
</evidence>
<dbReference type="Proteomes" id="UP000580043">
    <property type="component" value="Unassembled WGS sequence"/>
</dbReference>
<evidence type="ECO:0000313" key="15">
    <source>
        <dbReference type="Proteomes" id="UP000580043"/>
    </source>
</evidence>
<dbReference type="SUPFAM" id="SSF53706">
    <property type="entry name" value="Formate dehydrogenase/DMSO reductase, domains 1-3"/>
    <property type="match status" value="1"/>
</dbReference>
<dbReference type="CDD" id="cd02753">
    <property type="entry name" value="MopB_Formate-Dh-H"/>
    <property type="match status" value="1"/>
</dbReference>
<dbReference type="CDD" id="cd00508">
    <property type="entry name" value="MopB_CT_Fdh-Nap-like"/>
    <property type="match status" value="1"/>
</dbReference>
<dbReference type="Pfam" id="PF12838">
    <property type="entry name" value="Fer4_7"/>
    <property type="match status" value="1"/>
</dbReference>
<dbReference type="AlphaFoldDB" id="A0A848FZY4"/>
<dbReference type="PROSITE" id="PS51379">
    <property type="entry name" value="4FE4S_FER_2"/>
    <property type="match status" value="2"/>
</dbReference>
<keyword evidence="15" id="KW-1185">Reference proteome</keyword>
<feature type="domain" description="4Fe-4S Mo/W bis-MGD-type" evidence="12">
    <location>
        <begin position="238"/>
        <end position="294"/>
    </location>
</feature>
<keyword evidence="6" id="KW-0677">Repeat</keyword>
<dbReference type="PROSITE" id="PS00198">
    <property type="entry name" value="4FE4S_FER_1"/>
    <property type="match status" value="1"/>
</dbReference>
<dbReference type="PROSITE" id="PS00932">
    <property type="entry name" value="MOLYBDOPTERIN_PROK_3"/>
    <property type="match status" value="1"/>
</dbReference>
<protein>
    <submittedName>
        <fullName evidence="14">Formate dehydrogenase subunit alpha</fullName>
    </submittedName>
</protein>
<dbReference type="InterPro" id="IPR006963">
    <property type="entry name" value="Mopterin_OxRdtase_4Fe-4S_dom"/>
</dbReference>
<dbReference type="GO" id="GO:0046872">
    <property type="term" value="F:metal ion binding"/>
    <property type="evidence" value="ECO:0007669"/>
    <property type="project" value="UniProtKB-KW"/>
</dbReference>
<keyword evidence="5" id="KW-0479">Metal-binding</keyword>
<reference evidence="14 15" key="1">
    <citation type="submission" date="2020-04" db="EMBL/GenBank/DDBJ databases">
        <title>Zoogloea sp. G-4-1-14 isolated from soil.</title>
        <authorList>
            <person name="Dahal R.H."/>
        </authorList>
    </citation>
    <scope>NUCLEOTIDE SEQUENCE [LARGE SCALE GENOMIC DNA]</scope>
    <source>
        <strain evidence="14 15">G-4-1-14</strain>
    </source>
</reference>
<organism evidence="14 15">
    <name type="scientific">Zoogloea dura</name>
    <dbReference type="NCBI Taxonomy" id="2728840"/>
    <lineage>
        <taxon>Bacteria</taxon>
        <taxon>Pseudomonadati</taxon>
        <taxon>Pseudomonadota</taxon>
        <taxon>Betaproteobacteria</taxon>
        <taxon>Rhodocyclales</taxon>
        <taxon>Zoogloeaceae</taxon>
        <taxon>Zoogloea</taxon>
    </lineage>
</organism>
<evidence type="ECO:0000256" key="1">
    <source>
        <dbReference type="ARBA" id="ARBA00005404"/>
    </source>
</evidence>
<dbReference type="InterPro" id="IPR017900">
    <property type="entry name" value="4Fe4S_Fe_S_CS"/>
</dbReference>
<dbReference type="Pfam" id="PF10588">
    <property type="entry name" value="NADH-G_4Fe-4S_3"/>
    <property type="match status" value="1"/>
</dbReference>
<dbReference type="GO" id="GO:0051539">
    <property type="term" value="F:4 iron, 4 sulfur cluster binding"/>
    <property type="evidence" value="ECO:0007669"/>
    <property type="project" value="UniProtKB-KW"/>
</dbReference>
<dbReference type="GO" id="GO:0051537">
    <property type="term" value="F:2 iron, 2 sulfur cluster binding"/>
    <property type="evidence" value="ECO:0007669"/>
    <property type="project" value="UniProtKB-KW"/>
</dbReference>
<dbReference type="Pfam" id="PF00384">
    <property type="entry name" value="Molybdopterin"/>
    <property type="match status" value="1"/>
</dbReference>
<dbReference type="InterPro" id="IPR001041">
    <property type="entry name" value="2Fe-2S_ferredoxin-type"/>
</dbReference>
<dbReference type="GO" id="GO:0015942">
    <property type="term" value="P:formate metabolic process"/>
    <property type="evidence" value="ECO:0007669"/>
    <property type="project" value="InterPro"/>
</dbReference>
<evidence type="ECO:0000259" key="13">
    <source>
        <dbReference type="PROSITE" id="PS51839"/>
    </source>
</evidence>
<comment type="similarity">
    <text evidence="2">In the C-terminal section; belongs to the prokaryotic molybdopterin-containing oxidoreductase family.</text>
</comment>
<dbReference type="Pfam" id="PF13510">
    <property type="entry name" value="Fer2_4"/>
    <property type="match status" value="1"/>
</dbReference>
<evidence type="ECO:0000256" key="2">
    <source>
        <dbReference type="ARBA" id="ARBA00007023"/>
    </source>
</evidence>
<dbReference type="Gene3D" id="3.40.228.10">
    <property type="entry name" value="Dimethylsulfoxide Reductase, domain 2"/>
    <property type="match status" value="1"/>
</dbReference>
<proteinExistence type="inferred from homology"/>
<dbReference type="PANTHER" id="PTHR43105">
    <property type="entry name" value="RESPIRATORY NITRATE REDUCTASE"/>
    <property type="match status" value="1"/>
</dbReference>
<dbReference type="InterPro" id="IPR006656">
    <property type="entry name" value="Mopterin_OxRdtase"/>
</dbReference>
<dbReference type="InterPro" id="IPR006657">
    <property type="entry name" value="MoPterin_dinucl-bd_dom"/>
</dbReference>
<dbReference type="FunFam" id="3.10.20.740:FF:000005">
    <property type="entry name" value="NADH:ubiquinone oxidoreductase subunit"/>
    <property type="match status" value="1"/>
</dbReference>
<dbReference type="FunFam" id="2.20.25.90:FF:000001">
    <property type="entry name" value="Formate dehydrogenase subunit alpha"/>
    <property type="match status" value="1"/>
</dbReference>
<dbReference type="Gene3D" id="3.30.70.20">
    <property type="match status" value="1"/>
</dbReference>
<dbReference type="Gene3D" id="2.40.40.20">
    <property type="match status" value="1"/>
</dbReference>
<dbReference type="PROSITE" id="PS00551">
    <property type="entry name" value="MOLYBDOPTERIN_PROK_1"/>
    <property type="match status" value="1"/>
</dbReference>
<dbReference type="NCBIfam" id="TIGR01591">
    <property type="entry name" value="Fdh-alpha"/>
    <property type="match status" value="1"/>
</dbReference>
<dbReference type="GO" id="GO:0022904">
    <property type="term" value="P:respiratory electron transport chain"/>
    <property type="evidence" value="ECO:0007669"/>
    <property type="project" value="TreeGrafter"/>
</dbReference>
<feature type="domain" description="4Fe-4S ferredoxin-type" evidence="11">
    <location>
        <begin position="203"/>
        <end position="231"/>
    </location>
</feature>
<dbReference type="PROSITE" id="PS51839">
    <property type="entry name" value="4FE4S_HC3"/>
    <property type="match status" value="1"/>
</dbReference>
<dbReference type="SUPFAM" id="SSF50692">
    <property type="entry name" value="ADC-like"/>
    <property type="match status" value="1"/>
</dbReference>
<dbReference type="Gene3D" id="3.10.20.740">
    <property type="match status" value="1"/>
</dbReference>
<evidence type="ECO:0000256" key="3">
    <source>
        <dbReference type="ARBA" id="ARBA00022485"/>
    </source>
</evidence>
<dbReference type="EMBL" id="JABBGA010000001">
    <property type="protein sequence ID" value="NML24406.1"/>
    <property type="molecule type" value="Genomic_DNA"/>
</dbReference>
<dbReference type="SMART" id="SM00926">
    <property type="entry name" value="Molybdop_Fe4S4"/>
    <property type="match status" value="1"/>
</dbReference>
<dbReference type="GO" id="GO:0043546">
    <property type="term" value="F:molybdopterin cofactor binding"/>
    <property type="evidence" value="ECO:0007669"/>
    <property type="project" value="InterPro"/>
</dbReference>
<feature type="domain" description="4Fe-4S ferredoxin-type" evidence="11">
    <location>
        <begin position="159"/>
        <end position="190"/>
    </location>
</feature>
<comment type="similarity">
    <text evidence="1">Belongs to the complex I 75 kDa subunit family.</text>
</comment>
<dbReference type="GO" id="GO:0008863">
    <property type="term" value="F:formate dehydrogenase (NAD+) activity"/>
    <property type="evidence" value="ECO:0007669"/>
    <property type="project" value="InterPro"/>
</dbReference>
<keyword evidence="3" id="KW-0004">4Fe-4S</keyword>
<dbReference type="PIRSF" id="PIRSF036643">
    <property type="entry name" value="FDH_alpha"/>
    <property type="match status" value="1"/>
</dbReference>
<dbReference type="GO" id="GO:0003954">
    <property type="term" value="F:NADH dehydrogenase activity"/>
    <property type="evidence" value="ECO:0007669"/>
    <property type="project" value="TreeGrafter"/>
</dbReference>
<dbReference type="CDD" id="cd00207">
    <property type="entry name" value="fer2"/>
    <property type="match status" value="1"/>
</dbReference>
<keyword evidence="4" id="KW-0001">2Fe-2S</keyword>
<dbReference type="Pfam" id="PF01568">
    <property type="entry name" value="Molydop_binding"/>
    <property type="match status" value="1"/>
</dbReference>
<sequence length="954" mass="103701">MSLPRETDYGTPARESEQVVSLLIDGESVCVPAGTSIMRAAGQSGCAIPKLCATDSLEPFGSCRLCLVEVEGRKGYPASCTTPVEAGMVVRTQTPKLAELRRNVMELYISDHPLDCLTCPTNGNCELQDMAGVVGLREVRYGFKGENHFECSQKDESNPYFSYDPAKCIVCNRCVRACEETQGTFALTISGRGFESRVSPGQDQPFMDSECVSCGACVNACPTATLTEKSVIQLGQAERSVTTTCAYCGVGCSFKAEVKGNQVVRMVPARDGGANAGHACVKGRFAWGYATHADRITTPMIRPSVDAPWQKVSWEEALAYAAGEFRRIQAKYGRSAVGGITSSRCTNEETYLVQKLIRTAFGNNNVDTCARVCHSPTGYGLKQTLGESAGTQDFASVLKADVVMVIGANPTDGHPVFGSLLKRRIREGARLIVVDPRSIDLVRSPHVAAAHHLKLLPGTNVAMVNALAHVIVTEGLVDEPYVAERCEGPAFEAWREFVSRPENSPEAAEAITGVAAADIRAAARLYATAGNGAIYYGLGVTEHSQGSTTVMGIANLAMATGNVGRPGVGVNPLRGQNNVQGSCDMGSFPHELPGYRHVSDATTRALFEDAWKVRIDPEPGLRIPNMFEAALDGSFKGIYIQGEDIVQSDPNTQHVEAAMAQMECVVVQDLFLNETAKWAHVFLPGSSFLEKDGTFTNAERRISRVRKVMPPLAGKADWETTLALAEALGYPMHYSHPSEIMDEIARLTPSFHGVNYDLLERKGSIQWPCNEAAPEGTPTMHVGAFIRGKGRFMLTPYVPTTEKVTRRFPLILTTGRILSQYNVGAQTRRTANVAWHDEDRLEIHPVDAEDRGIREGDWVGIASRAGETVLRATVTERVQPGVVYTTFHFPESGANVITTDNSDWATNCPEYKVTAVQVTLCAQPSEWQQRFARRREEQQAFLRPATTPAKTPAN</sequence>
<dbReference type="InterPro" id="IPR050123">
    <property type="entry name" value="Prok_molybdopt-oxidoreductase"/>
</dbReference>
<evidence type="ECO:0000259" key="12">
    <source>
        <dbReference type="PROSITE" id="PS51669"/>
    </source>
</evidence>
<dbReference type="InterPro" id="IPR006655">
    <property type="entry name" value="Mopterin_OxRdtase_prok_CS"/>
</dbReference>
<dbReference type="SMART" id="SM00929">
    <property type="entry name" value="NADH-G_4Fe-4S_3"/>
    <property type="match status" value="1"/>
</dbReference>
<evidence type="ECO:0000256" key="9">
    <source>
        <dbReference type="ARBA" id="ARBA00023014"/>
    </source>
</evidence>
<evidence type="ECO:0000256" key="6">
    <source>
        <dbReference type="ARBA" id="ARBA00022737"/>
    </source>
</evidence>
<dbReference type="InterPro" id="IPR009010">
    <property type="entry name" value="Asp_de-COase-like_dom_sf"/>
</dbReference>
<dbReference type="InterPro" id="IPR041924">
    <property type="entry name" value="Formate_Dh-H_N"/>
</dbReference>
<feature type="domain" description="2Fe-2S ferredoxin-type" evidence="10">
    <location>
        <begin position="18"/>
        <end position="96"/>
    </location>
</feature>
<dbReference type="InterPro" id="IPR019574">
    <property type="entry name" value="NADH_UbQ_OxRdtase_Gsu_4Fe4S-bd"/>
</dbReference>
<dbReference type="PROSITE" id="PS51085">
    <property type="entry name" value="2FE2S_FER_2"/>
    <property type="match status" value="1"/>
</dbReference>
<dbReference type="InterPro" id="IPR036010">
    <property type="entry name" value="2Fe-2S_ferredoxin-like_sf"/>
</dbReference>
<dbReference type="Gene3D" id="2.20.25.90">
    <property type="entry name" value="ADC-like domains"/>
    <property type="match status" value="1"/>
</dbReference>
<feature type="domain" description="4Fe-4S His(Cys)3-ligated-type" evidence="13">
    <location>
        <begin position="96"/>
        <end position="135"/>
    </location>
</feature>
<keyword evidence="9" id="KW-0411">Iron-sulfur</keyword>
<dbReference type="Pfam" id="PF04879">
    <property type="entry name" value="Molybdop_Fe4S4"/>
    <property type="match status" value="1"/>
</dbReference>
<dbReference type="PANTHER" id="PTHR43105:SF14">
    <property type="entry name" value="FORMATE DEHYDROGENASE H"/>
    <property type="match status" value="1"/>
</dbReference>
<dbReference type="InterPro" id="IPR027467">
    <property type="entry name" value="MopterinOxRdtase_cofactor_BS"/>
</dbReference>
<evidence type="ECO:0000256" key="5">
    <source>
        <dbReference type="ARBA" id="ARBA00022723"/>
    </source>
</evidence>
<dbReference type="InterPro" id="IPR017896">
    <property type="entry name" value="4Fe4S_Fe-S-bd"/>
</dbReference>
<dbReference type="RefSeq" id="WP_169144040.1">
    <property type="nucleotide sequence ID" value="NZ_JABBGA010000001.1"/>
</dbReference>
<evidence type="ECO:0000259" key="11">
    <source>
        <dbReference type="PROSITE" id="PS51379"/>
    </source>
</evidence>
<dbReference type="FunFam" id="3.30.70.20:FF:000035">
    <property type="entry name" value="Iron hydrogenase 1"/>
    <property type="match status" value="1"/>
</dbReference>
<keyword evidence="8" id="KW-0408">Iron</keyword>
<name>A0A848FZY4_9RHOO</name>
<evidence type="ECO:0000256" key="8">
    <source>
        <dbReference type="ARBA" id="ARBA00023004"/>
    </source>
</evidence>
<evidence type="ECO:0000256" key="4">
    <source>
        <dbReference type="ARBA" id="ARBA00022714"/>
    </source>
</evidence>
<gene>
    <name evidence="14" type="primary">fdhF</name>
    <name evidence="14" type="ORF">HHL15_01505</name>
</gene>
<evidence type="ECO:0000256" key="7">
    <source>
        <dbReference type="ARBA" id="ARBA00023002"/>
    </source>
</evidence>
<dbReference type="SUPFAM" id="SSF54862">
    <property type="entry name" value="4Fe-4S ferredoxins"/>
    <property type="match status" value="1"/>
</dbReference>
<dbReference type="GO" id="GO:0016020">
    <property type="term" value="C:membrane"/>
    <property type="evidence" value="ECO:0007669"/>
    <property type="project" value="TreeGrafter"/>
</dbReference>